<dbReference type="AlphaFoldDB" id="A0A814T8R9"/>
<dbReference type="Proteomes" id="UP000663829">
    <property type="component" value="Unassembled WGS sequence"/>
</dbReference>
<protein>
    <submittedName>
        <fullName evidence="2">Uncharacterized protein</fullName>
    </submittedName>
</protein>
<keyword evidence="1" id="KW-0812">Transmembrane</keyword>
<keyword evidence="1" id="KW-1133">Transmembrane helix</keyword>
<organism evidence="2 4">
    <name type="scientific">Didymodactylos carnosus</name>
    <dbReference type="NCBI Taxonomy" id="1234261"/>
    <lineage>
        <taxon>Eukaryota</taxon>
        <taxon>Metazoa</taxon>
        <taxon>Spiralia</taxon>
        <taxon>Gnathifera</taxon>
        <taxon>Rotifera</taxon>
        <taxon>Eurotatoria</taxon>
        <taxon>Bdelloidea</taxon>
        <taxon>Philodinida</taxon>
        <taxon>Philodinidae</taxon>
        <taxon>Didymodactylos</taxon>
    </lineage>
</organism>
<evidence type="ECO:0000256" key="1">
    <source>
        <dbReference type="SAM" id="Phobius"/>
    </source>
</evidence>
<keyword evidence="1" id="KW-0472">Membrane</keyword>
<keyword evidence="4" id="KW-1185">Reference proteome</keyword>
<evidence type="ECO:0000313" key="4">
    <source>
        <dbReference type="Proteomes" id="UP000663829"/>
    </source>
</evidence>
<accession>A0A814T8R9</accession>
<dbReference type="Proteomes" id="UP000681722">
    <property type="component" value="Unassembled WGS sequence"/>
</dbReference>
<dbReference type="OrthoDB" id="10038237at2759"/>
<evidence type="ECO:0000313" key="3">
    <source>
        <dbReference type="EMBL" id="CAF3921023.1"/>
    </source>
</evidence>
<comment type="caution">
    <text evidence="2">The sequence shown here is derived from an EMBL/GenBank/DDBJ whole genome shotgun (WGS) entry which is preliminary data.</text>
</comment>
<feature type="transmembrane region" description="Helical" evidence="1">
    <location>
        <begin position="12"/>
        <end position="32"/>
    </location>
</feature>
<proteinExistence type="predicted"/>
<sequence length="413" mass="48054">MNSILSNFNFYTALTLIVLILSINLFHLWYLIFKRFQYNLNNGRLLTLSKSNLFSSSIASLFISFWLIPFFFTQTSVTNIWTPISYTWRLWLYGFHVIDSVQILSLLLLTIELYFIQKTSSNKISIRLYQPILFVIIIWLTPIIAFSPILWLSERNSLIIKRLNKQQLSTTSQLSDYFPFSLFQRYTYSPVLALLYVTTYIIPLCLSLLISLLSIVTYIRQKKMNHNKKNISKYKTNQILFDNNVKSHHCEIVELNSLIQNVLNFNLTDKRPITTSTFENYSNDHFTIGKKRDQCVNNFHTETTWSPSNQHIKEEHEELHNHRTKKIRTSSYEASLRSSIIIDDVVSVTLTNSSNSSDIMNRTSSMTEEELSSSLIVDSETLLIPSQTKNQIIKSISSRIVKNLILINILSVI</sequence>
<feature type="transmembrane region" description="Helical" evidence="1">
    <location>
        <begin position="53"/>
        <end position="72"/>
    </location>
</feature>
<gene>
    <name evidence="2" type="ORF">GPM918_LOCUS21503</name>
    <name evidence="3" type="ORF">SRO942_LOCUS21505</name>
</gene>
<feature type="transmembrane region" description="Helical" evidence="1">
    <location>
        <begin position="128"/>
        <end position="151"/>
    </location>
</feature>
<dbReference type="EMBL" id="CAJNOQ010007091">
    <property type="protein sequence ID" value="CAF1157495.1"/>
    <property type="molecule type" value="Genomic_DNA"/>
</dbReference>
<dbReference type="EMBL" id="CAJOBC010007093">
    <property type="protein sequence ID" value="CAF3921023.1"/>
    <property type="molecule type" value="Genomic_DNA"/>
</dbReference>
<evidence type="ECO:0000313" key="2">
    <source>
        <dbReference type="EMBL" id="CAF1157495.1"/>
    </source>
</evidence>
<name>A0A814T8R9_9BILA</name>
<feature type="transmembrane region" description="Helical" evidence="1">
    <location>
        <begin position="193"/>
        <end position="219"/>
    </location>
</feature>
<reference evidence="2" key="1">
    <citation type="submission" date="2021-02" db="EMBL/GenBank/DDBJ databases">
        <authorList>
            <person name="Nowell W R."/>
        </authorList>
    </citation>
    <scope>NUCLEOTIDE SEQUENCE</scope>
</reference>
<feature type="transmembrane region" description="Helical" evidence="1">
    <location>
        <begin position="92"/>
        <end position="116"/>
    </location>
</feature>
<feature type="non-terminal residue" evidence="2">
    <location>
        <position position="1"/>
    </location>
</feature>
<dbReference type="Gene3D" id="1.20.1070.10">
    <property type="entry name" value="Rhodopsin 7-helix transmembrane proteins"/>
    <property type="match status" value="1"/>
</dbReference>